<evidence type="ECO:0000259" key="11">
    <source>
        <dbReference type="Pfam" id="PF21088"/>
    </source>
</evidence>
<feature type="transmembrane region" description="Helical" evidence="8">
    <location>
        <begin position="186"/>
        <end position="207"/>
    </location>
</feature>
<feature type="transmembrane region" description="Helical" evidence="8">
    <location>
        <begin position="442"/>
        <end position="466"/>
    </location>
</feature>
<keyword evidence="13" id="KW-1185">Reference proteome</keyword>
<dbReference type="SUPFAM" id="SSF82861">
    <property type="entry name" value="Mechanosensitive channel protein MscS (YggB), transmembrane region"/>
    <property type="match status" value="1"/>
</dbReference>
<feature type="transmembrane region" description="Helical" evidence="8">
    <location>
        <begin position="346"/>
        <end position="365"/>
    </location>
</feature>
<dbReference type="RefSeq" id="WP_337109171.1">
    <property type="nucleotide sequence ID" value="NZ_JAPYKS010000038.1"/>
</dbReference>
<evidence type="ECO:0000259" key="9">
    <source>
        <dbReference type="Pfam" id="PF00924"/>
    </source>
</evidence>
<keyword evidence="5 8" id="KW-1133">Transmembrane helix</keyword>
<feature type="domain" description="Mechanosensitive ion channel MscS" evidence="9">
    <location>
        <begin position="591"/>
        <end position="656"/>
    </location>
</feature>
<evidence type="ECO:0000256" key="1">
    <source>
        <dbReference type="ARBA" id="ARBA00004651"/>
    </source>
</evidence>
<dbReference type="InterPro" id="IPR049278">
    <property type="entry name" value="MS_channel_C"/>
</dbReference>
<evidence type="ECO:0000256" key="5">
    <source>
        <dbReference type="ARBA" id="ARBA00022989"/>
    </source>
</evidence>
<comment type="caution">
    <text evidence="12">The sequence shown here is derived from an EMBL/GenBank/DDBJ whole genome shotgun (WGS) entry which is preliminary data.</text>
</comment>
<keyword evidence="4 8" id="KW-0812">Transmembrane</keyword>
<dbReference type="SUPFAM" id="SSF82689">
    <property type="entry name" value="Mechanosensitive channel protein MscS (YggB), C-terminal domain"/>
    <property type="match status" value="1"/>
</dbReference>
<dbReference type="InterPro" id="IPR023408">
    <property type="entry name" value="MscS_beta-dom_sf"/>
</dbReference>
<feature type="transmembrane region" description="Helical" evidence="8">
    <location>
        <begin position="546"/>
        <end position="565"/>
    </location>
</feature>
<feature type="domain" description="Mechanosensitive ion channel transmembrane helices 2/3" evidence="11">
    <location>
        <begin position="549"/>
        <end position="590"/>
    </location>
</feature>
<dbReference type="InterPro" id="IPR049142">
    <property type="entry name" value="MS_channel_1st"/>
</dbReference>
<feature type="compositionally biased region" description="Low complexity" evidence="7">
    <location>
        <begin position="114"/>
        <end position="126"/>
    </location>
</feature>
<feature type="transmembrane region" description="Helical" evidence="8">
    <location>
        <begin position="571"/>
        <end position="593"/>
    </location>
</feature>
<dbReference type="SUPFAM" id="SSF50182">
    <property type="entry name" value="Sm-like ribonucleoproteins"/>
    <property type="match status" value="1"/>
</dbReference>
<protein>
    <submittedName>
        <fullName evidence="12">Mechanosensitive ion channel family protein</fullName>
    </submittedName>
</protein>
<feature type="transmembrane region" description="Helical" evidence="8">
    <location>
        <begin position="486"/>
        <end position="508"/>
    </location>
</feature>
<feature type="domain" description="Mechanosensitive ion channel MscS C-terminal" evidence="10">
    <location>
        <begin position="662"/>
        <end position="749"/>
    </location>
</feature>
<dbReference type="Gene3D" id="3.30.70.100">
    <property type="match status" value="1"/>
</dbReference>
<accession>A0ABU8L4B0</accession>
<evidence type="ECO:0000256" key="7">
    <source>
        <dbReference type="SAM" id="MobiDB-lite"/>
    </source>
</evidence>
<evidence type="ECO:0000256" key="6">
    <source>
        <dbReference type="ARBA" id="ARBA00023136"/>
    </source>
</evidence>
<evidence type="ECO:0000256" key="8">
    <source>
        <dbReference type="SAM" id="Phobius"/>
    </source>
</evidence>
<evidence type="ECO:0000256" key="4">
    <source>
        <dbReference type="ARBA" id="ARBA00022692"/>
    </source>
</evidence>
<dbReference type="InterPro" id="IPR006685">
    <property type="entry name" value="MscS_channel_2nd"/>
</dbReference>
<dbReference type="Proteomes" id="UP001387293">
    <property type="component" value="Unassembled WGS sequence"/>
</dbReference>
<dbReference type="Pfam" id="PF00924">
    <property type="entry name" value="MS_channel_2nd"/>
    <property type="match status" value="1"/>
</dbReference>
<dbReference type="InterPro" id="IPR011014">
    <property type="entry name" value="MscS_channel_TM-2"/>
</dbReference>
<evidence type="ECO:0000256" key="2">
    <source>
        <dbReference type="ARBA" id="ARBA00008017"/>
    </source>
</evidence>
<feature type="transmembrane region" description="Helical" evidence="8">
    <location>
        <begin position="263"/>
        <end position="284"/>
    </location>
</feature>
<reference evidence="12 13" key="1">
    <citation type="submission" date="2022-12" db="EMBL/GenBank/DDBJ databases">
        <authorList>
            <person name="Muema E."/>
        </authorList>
    </citation>
    <scope>NUCLEOTIDE SEQUENCE [LARGE SCALE GENOMIC DNA]</scope>
    <source>
        <strain evidence="13">1326</strain>
    </source>
</reference>
<gene>
    <name evidence="12" type="ORF">O7A60_29300</name>
</gene>
<feature type="transmembrane region" description="Helical" evidence="8">
    <location>
        <begin position="321"/>
        <end position="340"/>
    </location>
</feature>
<dbReference type="Pfam" id="PF21088">
    <property type="entry name" value="MS_channel_1st"/>
    <property type="match status" value="1"/>
</dbReference>
<dbReference type="Gene3D" id="1.10.287.1260">
    <property type="match status" value="1"/>
</dbReference>
<feature type="transmembrane region" description="Helical" evidence="8">
    <location>
        <begin position="50"/>
        <end position="73"/>
    </location>
</feature>
<comment type="subcellular location">
    <subcellularLocation>
        <location evidence="1">Cell membrane</location>
        <topology evidence="1">Multi-pass membrane protein</topology>
    </subcellularLocation>
</comment>
<dbReference type="InterPro" id="IPR011066">
    <property type="entry name" value="MscS_channel_C_sf"/>
</dbReference>
<dbReference type="PANTHER" id="PTHR30460:SF0">
    <property type="entry name" value="MODERATE CONDUCTANCE MECHANOSENSITIVE CHANNEL YBIO"/>
    <property type="match status" value="1"/>
</dbReference>
<dbReference type="Gene3D" id="2.30.30.60">
    <property type="match status" value="1"/>
</dbReference>
<comment type="similarity">
    <text evidence="2">Belongs to the MscS (TC 1.A.23) family.</text>
</comment>
<evidence type="ECO:0000313" key="13">
    <source>
        <dbReference type="Proteomes" id="UP001387293"/>
    </source>
</evidence>
<evidence type="ECO:0000256" key="3">
    <source>
        <dbReference type="ARBA" id="ARBA00022475"/>
    </source>
</evidence>
<evidence type="ECO:0000313" key="12">
    <source>
        <dbReference type="EMBL" id="MEI9412812.1"/>
    </source>
</evidence>
<evidence type="ECO:0000259" key="10">
    <source>
        <dbReference type="Pfam" id="PF21082"/>
    </source>
</evidence>
<keyword evidence="3" id="KW-1003">Cell membrane</keyword>
<feature type="region of interest" description="Disordered" evidence="7">
    <location>
        <begin position="109"/>
        <end position="135"/>
    </location>
</feature>
<proteinExistence type="inferred from homology"/>
<dbReference type="Pfam" id="PF21082">
    <property type="entry name" value="MS_channel_3rd"/>
    <property type="match status" value="1"/>
</dbReference>
<feature type="transmembrane region" description="Helical" evidence="8">
    <location>
        <begin position="402"/>
        <end position="421"/>
    </location>
</feature>
<dbReference type="InterPro" id="IPR045276">
    <property type="entry name" value="YbiO_bact"/>
</dbReference>
<organism evidence="12 13">
    <name type="scientific">Mesorhizobium salmacidum</name>
    <dbReference type="NCBI Taxonomy" id="3015171"/>
    <lineage>
        <taxon>Bacteria</taxon>
        <taxon>Pseudomonadati</taxon>
        <taxon>Pseudomonadota</taxon>
        <taxon>Alphaproteobacteria</taxon>
        <taxon>Hyphomicrobiales</taxon>
        <taxon>Phyllobacteriaceae</taxon>
        <taxon>Mesorhizobium</taxon>
    </lineage>
</organism>
<keyword evidence="6 8" id="KW-0472">Membrane</keyword>
<name>A0ABU8L4B0_9HYPH</name>
<dbReference type="InterPro" id="IPR010920">
    <property type="entry name" value="LSM_dom_sf"/>
</dbReference>
<sequence>MYHNIGFFKVGAMAGIDVVACRFDRKVNSTMPLMTRRLGTRNLARPARRLGTLTAMFVLVARALIVGIALSLAGQAEAQAPATVPPERVKQLFELLDDPSVKAWVAEQRNQDVGSSGAPAKAGASPTDASSDAMAAPGQMNTMASSTLDRIRHHIERIVRTLPLLPGQFARVRAETMQDMSSKGSAGVFVLIAMFIAAGLALTWASYKLTRPFRLWIIAQPKETPVGRAKKIGGRTLYSSMLIVSFALGSAGAFMLFDWPMLIREIVLTFLMAAVVTWGVRMYVMAMLVPSFMNVENAVEVRALPITNEAADHWSYWLPRIVGVFAFFGAAFILLPGLGIDQDGMMVLSLGADFVLLLLLLLAIWRRPRRQRDGARHSVHMEATWLLTAYFVVLFLQRIAGLYVMFWFTFAAFFLPLAIVTTQRGVNFVLRPGSEDLGRPTIPAVTIAVIDRGIRMIFILAAAYFLARAWGLDMQSMRDSDTTTTFILRGLINVVVIALAADFGWSIIKALIERKLGIEIPHPVISDEEVPIPDPQQARLHTLLPILQNILLASIIVMAVLMMLASMGIQIGPLIAGAGVVGVAVGFGAQTVVKDIISGVFFLLDDAFRVGEYISSGNYKGTVESFSLRSVKLRHHRGPLFTIPFGELGAVQNQSRDWVIDKFNITVGYDTDIEFARKLIKRIGLELAEDPEFKHWVLDPIKMQGVQEFGEYGIVLRVKAMTRPGGAFGMKRKFYVRLRQVFKEQGIELPFPTVQVQGLQNPHGAEDAPLDITPALKMAAAQSHTIRRRKKASTTE</sequence>
<dbReference type="EMBL" id="JAPYKS010000038">
    <property type="protein sequence ID" value="MEI9412812.1"/>
    <property type="molecule type" value="Genomic_DNA"/>
</dbReference>
<dbReference type="PANTHER" id="PTHR30460">
    <property type="entry name" value="MODERATE CONDUCTANCE MECHANOSENSITIVE CHANNEL YBIO"/>
    <property type="match status" value="1"/>
</dbReference>
<feature type="transmembrane region" description="Helical" evidence="8">
    <location>
        <begin position="237"/>
        <end position="257"/>
    </location>
</feature>